<feature type="binding site" evidence="11">
    <location>
        <position position="140"/>
    </location>
    <ligand>
        <name>substrate</name>
    </ligand>
</feature>
<dbReference type="GO" id="GO:0006572">
    <property type="term" value="P:L-tyrosine catabolic process"/>
    <property type="evidence" value="ECO:0007669"/>
    <property type="project" value="UniProtKB-UniRule"/>
</dbReference>
<dbReference type="VEuPathDB" id="FungiDB:Z518_04953"/>
<evidence type="ECO:0000256" key="2">
    <source>
        <dbReference type="ARBA" id="ARBA00010211"/>
    </source>
</evidence>
<dbReference type="SUPFAM" id="SSF63433">
    <property type="entry name" value="Fumarylacetoacetate hydrolase, FAH, N-terminal domain"/>
    <property type="match status" value="1"/>
</dbReference>
<gene>
    <name evidence="16" type="ORF">Z518_04953</name>
</gene>
<feature type="binding site" evidence="11">
    <location>
        <position position="241"/>
    </location>
    <ligand>
        <name>substrate</name>
    </ligand>
</feature>
<dbReference type="GO" id="GO:0046872">
    <property type="term" value="F:metal ion binding"/>
    <property type="evidence" value="ECO:0007669"/>
    <property type="project" value="UniProtKB-UniRule"/>
</dbReference>
<accession>A0A0D2FXD7</accession>
<feature type="binding site" evidence="12">
    <location>
        <position position="138"/>
    </location>
    <ligand>
        <name>Ca(2+)</name>
        <dbReference type="ChEBI" id="CHEBI:29108"/>
    </ligand>
</feature>
<name>A0A0D2FXD7_9EURO</name>
<reference evidence="16 17" key="1">
    <citation type="submission" date="2015-01" db="EMBL/GenBank/DDBJ databases">
        <title>The Genome Sequence of Rhinocladiella mackenzie CBS 650.93.</title>
        <authorList>
            <consortium name="The Broad Institute Genomics Platform"/>
            <person name="Cuomo C."/>
            <person name="de Hoog S."/>
            <person name="Gorbushina A."/>
            <person name="Stielow B."/>
            <person name="Teixiera M."/>
            <person name="Abouelleil A."/>
            <person name="Chapman S.B."/>
            <person name="Priest M."/>
            <person name="Young S.K."/>
            <person name="Wortman J."/>
            <person name="Nusbaum C."/>
            <person name="Birren B."/>
        </authorList>
    </citation>
    <scope>NUCLEOTIDE SEQUENCE [LARGE SCALE GENOMIC DNA]</scope>
    <source>
        <strain evidence="16 17">CBS 650.93</strain>
    </source>
</reference>
<dbReference type="InterPro" id="IPR036462">
    <property type="entry name" value="Fumarylacetoacetase_N_sf"/>
</dbReference>
<comment type="similarity">
    <text evidence="2 13">Belongs to the FAH family.</text>
</comment>
<dbReference type="InterPro" id="IPR036663">
    <property type="entry name" value="Fumarylacetoacetase_C_sf"/>
</dbReference>
<comment type="pathway">
    <text evidence="1 13">Amino-acid degradation; L-phenylalanine degradation; acetoacetate and fumarate from L-phenylalanine: step 6/6.</text>
</comment>
<keyword evidence="7 12" id="KW-0460">Magnesium</keyword>
<evidence type="ECO:0000256" key="11">
    <source>
        <dbReference type="PIRSR" id="PIRSR605959-2"/>
    </source>
</evidence>
<evidence type="ECO:0000256" key="5">
    <source>
        <dbReference type="ARBA" id="ARBA00022801"/>
    </source>
</evidence>
<evidence type="ECO:0000256" key="1">
    <source>
        <dbReference type="ARBA" id="ARBA00004782"/>
    </source>
</evidence>
<evidence type="ECO:0000256" key="12">
    <source>
        <dbReference type="PIRSR" id="PIRSR605959-3"/>
    </source>
</evidence>
<dbReference type="Gene3D" id="2.30.30.230">
    <property type="entry name" value="Fumarylacetoacetase, N-terminal domain"/>
    <property type="match status" value="1"/>
</dbReference>
<dbReference type="GO" id="GO:1902000">
    <property type="term" value="P:homogentisate catabolic process"/>
    <property type="evidence" value="ECO:0007669"/>
    <property type="project" value="TreeGrafter"/>
</dbReference>
<feature type="active site" description="Proton acceptor" evidence="10">
    <location>
        <position position="145"/>
    </location>
</feature>
<protein>
    <recommendedName>
        <fullName evidence="3 13">Fumarylacetoacetase</fullName>
        <ecNumber evidence="3 13">3.7.1.2</ecNumber>
    </recommendedName>
    <alternativeName>
        <fullName evidence="13">Fumarylacetoacetate hydrolase</fullName>
    </alternativeName>
</protein>
<organism evidence="16 17">
    <name type="scientific">Rhinocladiella mackenziei CBS 650.93</name>
    <dbReference type="NCBI Taxonomy" id="1442369"/>
    <lineage>
        <taxon>Eukaryota</taxon>
        <taxon>Fungi</taxon>
        <taxon>Dikarya</taxon>
        <taxon>Ascomycota</taxon>
        <taxon>Pezizomycotina</taxon>
        <taxon>Eurotiomycetes</taxon>
        <taxon>Chaetothyriomycetidae</taxon>
        <taxon>Chaetothyriales</taxon>
        <taxon>Herpotrichiellaceae</taxon>
        <taxon>Rhinocladiella</taxon>
    </lineage>
</organism>
<dbReference type="GO" id="GO:0006559">
    <property type="term" value="P:L-phenylalanine catabolic process"/>
    <property type="evidence" value="ECO:0007669"/>
    <property type="project" value="UniProtKB-UniRule"/>
</dbReference>
<dbReference type="GO" id="GO:0004334">
    <property type="term" value="F:fumarylacetoacetase activity"/>
    <property type="evidence" value="ECO:0007669"/>
    <property type="project" value="UniProtKB-UniRule"/>
</dbReference>
<evidence type="ECO:0000259" key="15">
    <source>
        <dbReference type="Pfam" id="PF09298"/>
    </source>
</evidence>
<keyword evidence="17" id="KW-1185">Reference proteome</keyword>
<evidence type="ECO:0000256" key="3">
    <source>
        <dbReference type="ARBA" id="ARBA00012094"/>
    </source>
</evidence>
<dbReference type="SUPFAM" id="SSF56529">
    <property type="entry name" value="FAH"/>
    <property type="match status" value="1"/>
</dbReference>
<dbReference type="RefSeq" id="XP_013274113.1">
    <property type="nucleotide sequence ID" value="XM_013418659.1"/>
</dbReference>
<keyword evidence="6 12" id="KW-0106">Calcium</keyword>
<dbReference type="AlphaFoldDB" id="A0A0D2FXD7"/>
<keyword evidence="9 13" id="KW-0585">Phenylalanine catabolism</keyword>
<feature type="binding site" evidence="12">
    <location>
        <position position="234"/>
    </location>
    <ligand>
        <name>Mg(2+)</name>
        <dbReference type="ChEBI" id="CHEBI:18420"/>
    </ligand>
</feature>
<keyword evidence="4 12" id="KW-0479">Metal-binding</keyword>
<dbReference type="InterPro" id="IPR015377">
    <property type="entry name" value="Fumarylacetoacetase_N"/>
</dbReference>
<feature type="binding site" evidence="12">
    <location>
        <position position="234"/>
    </location>
    <ligand>
        <name>Ca(2+)</name>
        <dbReference type="ChEBI" id="CHEBI:29108"/>
    </ligand>
</feature>
<feature type="binding site" evidence="12">
    <location>
        <position position="254"/>
    </location>
    <ligand>
        <name>Mg(2+)</name>
        <dbReference type="ChEBI" id="CHEBI:18420"/>
    </ligand>
</feature>
<evidence type="ECO:0000313" key="17">
    <source>
        <dbReference type="Proteomes" id="UP000053617"/>
    </source>
</evidence>
<dbReference type="Pfam" id="PF09298">
    <property type="entry name" value="FAA_hydrolase_N"/>
    <property type="match status" value="1"/>
</dbReference>
<evidence type="ECO:0000256" key="7">
    <source>
        <dbReference type="ARBA" id="ARBA00022842"/>
    </source>
</evidence>
<feature type="binding site" evidence="12">
    <location>
        <position position="258"/>
    </location>
    <ligand>
        <name>Mg(2+)</name>
        <dbReference type="ChEBI" id="CHEBI:18420"/>
    </ligand>
</feature>
<dbReference type="InterPro" id="IPR011234">
    <property type="entry name" value="Fumarylacetoacetase-like_C"/>
</dbReference>
<evidence type="ECO:0000256" key="10">
    <source>
        <dbReference type="PIRSR" id="PIRSR605959-1"/>
    </source>
</evidence>
<feature type="domain" description="Fumarylacetoacetase N-terminal" evidence="15">
    <location>
        <begin position="20"/>
        <end position="130"/>
    </location>
</feature>
<feature type="domain" description="Fumarylacetoacetase-like C-terminal" evidence="14">
    <location>
        <begin position="154"/>
        <end position="419"/>
    </location>
</feature>
<dbReference type="PANTHER" id="PTHR43069:SF2">
    <property type="entry name" value="FUMARYLACETOACETASE"/>
    <property type="match status" value="1"/>
</dbReference>
<evidence type="ECO:0000256" key="4">
    <source>
        <dbReference type="ARBA" id="ARBA00022723"/>
    </source>
</evidence>
<dbReference type="EMBL" id="KN847477">
    <property type="protein sequence ID" value="KIX06977.1"/>
    <property type="molecule type" value="Genomic_DNA"/>
</dbReference>
<keyword evidence="8 13" id="KW-0828">Tyrosine catabolism</keyword>
<dbReference type="PANTHER" id="PTHR43069">
    <property type="entry name" value="FUMARYLACETOACETASE"/>
    <property type="match status" value="1"/>
</dbReference>
<sequence>MVVVSFPITIPKDSPFGLYNIPFGIFSTSPDVGLGSKPRAGAAIGEFVLELAELAKHGIFAAESETLMPWEDIFLEPVLNSFAALPAEERRWIRSTIIQNLFNSKSLLFTDSDLNEKAFVPMDHVQMHLPMIITDYTDSFSSLIHAQNLPSAFTEYPMGYNGRISSIMVSRTGVRRPCGFYLSPGDSRPTFQPSKQLDFEIELGAFISKPIDFGGTVDAKTAADHIFGYVLHNDWSARDIQKYEMPPLGPLHSKGFITTISPWVVTVDALKSSTAGPPTSNSTKIHPALVADEKDHGVYDIEFNATVIRGGGDPVEIVRSNFTHSYWSIPQMIAYQSSAGHGIHTGDLVASGTISSPAPELKKGLGTYGCLLEVFAQNHVLPEVGGKPMSWLEDGDTFTIEGWFRTEDGSKGGFGGVTNLVLSAKSSWT</sequence>
<dbReference type="InterPro" id="IPR005959">
    <property type="entry name" value="Fumarylacetoacetase"/>
</dbReference>
<feature type="binding site" evidence="12">
    <location>
        <position position="200"/>
    </location>
    <ligand>
        <name>Ca(2+)</name>
        <dbReference type="ChEBI" id="CHEBI:29108"/>
    </ligand>
</feature>
<feature type="binding site" evidence="11">
    <location>
        <position position="353"/>
    </location>
    <ligand>
        <name>substrate</name>
    </ligand>
</feature>
<evidence type="ECO:0000256" key="9">
    <source>
        <dbReference type="ARBA" id="ARBA00023232"/>
    </source>
</evidence>
<dbReference type="Gene3D" id="3.90.850.10">
    <property type="entry name" value="Fumarylacetoacetase-like, C-terminal domain"/>
    <property type="match status" value="1"/>
</dbReference>
<dbReference type="STRING" id="1442369.A0A0D2FXD7"/>
<evidence type="ECO:0000313" key="16">
    <source>
        <dbReference type="EMBL" id="KIX06977.1"/>
    </source>
</evidence>
<dbReference type="UniPathway" id="UPA00139">
    <property type="reaction ID" value="UER00341"/>
</dbReference>
<keyword evidence="5 13" id="KW-0378">Hydrolase</keyword>
<dbReference type="GeneID" id="25293024"/>
<dbReference type="Proteomes" id="UP000053617">
    <property type="component" value="Unassembled WGS sequence"/>
</dbReference>
<comment type="cofactor">
    <cofactor evidence="13">
        <name>Mg(2+)</name>
        <dbReference type="ChEBI" id="CHEBI:18420"/>
    </cofactor>
    <cofactor evidence="13">
        <name>Ca(2+)</name>
        <dbReference type="ChEBI" id="CHEBI:29108"/>
    </cofactor>
</comment>
<evidence type="ECO:0000256" key="8">
    <source>
        <dbReference type="ARBA" id="ARBA00022878"/>
    </source>
</evidence>
<dbReference type="HOGENOM" id="CLU_026207_2_0_1"/>
<dbReference type="EC" id="3.7.1.2" evidence="3 13"/>
<dbReference type="Pfam" id="PF01557">
    <property type="entry name" value="FAA_hydrolase"/>
    <property type="match status" value="1"/>
</dbReference>
<evidence type="ECO:0000256" key="13">
    <source>
        <dbReference type="RuleBase" id="RU366008"/>
    </source>
</evidence>
<evidence type="ECO:0000256" key="6">
    <source>
        <dbReference type="ARBA" id="ARBA00022837"/>
    </source>
</evidence>
<proteinExistence type="inferred from homology"/>
<comment type="catalytic activity">
    <reaction evidence="13">
        <text>4-fumarylacetoacetate + H2O = acetoacetate + fumarate + H(+)</text>
        <dbReference type="Rhea" id="RHEA:10244"/>
        <dbReference type="ChEBI" id="CHEBI:13705"/>
        <dbReference type="ChEBI" id="CHEBI:15377"/>
        <dbReference type="ChEBI" id="CHEBI:15378"/>
        <dbReference type="ChEBI" id="CHEBI:18034"/>
        <dbReference type="ChEBI" id="CHEBI:29806"/>
        <dbReference type="EC" id="3.7.1.2"/>
    </reaction>
</comment>
<evidence type="ECO:0000259" key="14">
    <source>
        <dbReference type="Pfam" id="PF01557"/>
    </source>
</evidence>
<feature type="binding site" evidence="12">
    <location>
        <position position="202"/>
    </location>
    <ligand>
        <name>Ca(2+)</name>
        <dbReference type="ChEBI" id="CHEBI:29108"/>
    </ligand>
</feature>
<dbReference type="OrthoDB" id="9971669at2759"/>